<evidence type="ECO:0000259" key="1">
    <source>
        <dbReference type="PROSITE" id="PS50995"/>
    </source>
</evidence>
<dbReference type="Gene3D" id="1.10.10.10">
    <property type="entry name" value="Winged helix-like DNA-binding domain superfamily/Winged helix DNA-binding domain"/>
    <property type="match status" value="1"/>
</dbReference>
<dbReference type="Proteomes" id="UP000239920">
    <property type="component" value="Unassembled WGS sequence"/>
</dbReference>
<sequence length="157" mass="18014">MSTDELLNQAIDIYMSSLKGLEHFVSQPAARYSLSFEQYLVLQEVVKSPGIKLMDIAAKRQVTRSAVSRQLRVLIKNNYIKQEPDQADRRKVSLVATPAGQTVAVKIKQRISERFAKWVAVFGEERGRLLLQLWDEFNHQVIQPENNSKQEGEEQND</sequence>
<dbReference type="PANTHER" id="PTHR33164">
    <property type="entry name" value="TRANSCRIPTIONAL REGULATOR, MARR FAMILY"/>
    <property type="match status" value="1"/>
</dbReference>
<dbReference type="InterPro" id="IPR036390">
    <property type="entry name" value="WH_DNA-bd_sf"/>
</dbReference>
<dbReference type="AlphaFoldDB" id="A0A2J6NNF0"/>
<dbReference type="PROSITE" id="PS50995">
    <property type="entry name" value="HTH_MARR_2"/>
    <property type="match status" value="1"/>
</dbReference>
<dbReference type="GO" id="GO:0006950">
    <property type="term" value="P:response to stress"/>
    <property type="evidence" value="ECO:0007669"/>
    <property type="project" value="TreeGrafter"/>
</dbReference>
<name>A0A2J6NNF0_9LACO</name>
<dbReference type="RefSeq" id="WP_104688375.1">
    <property type="nucleotide sequence ID" value="NZ_JBKTHY010000001.1"/>
</dbReference>
<evidence type="ECO:0000313" key="2">
    <source>
        <dbReference type="EMBL" id="PMB82858.1"/>
    </source>
</evidence>
<evidence type="ECO:0000313" key="3">
    <source>
        <dbReference type="Proteomes" id="UP000239920"/>
    </source>
</evidence>
<dbReference type="InterPro" id="IPR039422">
    <property type="entry name" value="MarR/SlyA-like"/>
</dbReference>
<dbReference type="EMBL" id="PNFV01000003">
    <property type="protein sequence ID" value="PMB82858.1"/>
    <property type="molecule type" value="Genomic_DNA"/>
</dbReference>
<protein>
    <submittedName>
        <fullName evidence="2">MarR family transcriptional regulator</fullName>
    </submittedName>
</protein>
<dbReference type="GO" id="GO:0003700">
    <property type="term" value="F:DNA-binding transcription factor activity"/>
    <property type="evidence" value="ECO:0007669"/>
    <property type="project" value="InterPro"/>
</dbReference>
<dbReference type="PANTHER" id="PTHR33164:SF67">
    <property type="entry name" value="TRANSCRIPTIONAL REGULATOR, MARR FAMILY"/>
    <property type="match status" value="1"/>
</dbReference>
<proteinExistence type="predicted"/>
<dbReference type="InterPro" id="IPR036388">
    <property type="entry name" value="WH-like_DNA-bd_sf"/>
</dbReference>
<gene>
    <name evidence="2" type="ORF">CK797_03245</name>
</gene>
<accession>A0A2J6NNF0</accession>
<feature type="domain" description="HTH marR-type" evidence="1">
    <location>
        <begin position="4"/>
        <end position="139"/>
    </location>
</feature>
<dbReference type="SUPFAM" id="SSF46785">
    <property type="entry name" value="Winged helix' DNA-binding domain"/>
    <property type="match status" value="1"/>
</dbReference>
<dbReference type="OrthoDB" id="1903871at2"/>
<comment type="caution">
    <text evidence="2">The sequence shown here is derived from an EMBL/GenBank/DDBJ whole genome shotgun (WGS) entry which is preliminary data.</text>
</comment>
<reference evidence="2 3" key="1">
    <citation type="submission" date="2017-09" db="EMBL/GenBank/DDBJ databases">
        <title>Bacterial strain isolated from the female urinary microbiota.</title>
        <authorList>
            <person name="Thomas-White K."/>
            <person name="Kumar N."/>
            <person name="Forster S."/>
            <person name="Putonti C."/>
            <person name="Lawley T."/>
            <person name="Wolfe A.J."/>
        </authorList>
    </citation>
    <scope>NUCLEOTIDE SEQUENCE [LARGE SCALE GENOMIC DNA]</scope>
    <source>
        <strain evidence="2 3">UMB0683</strain>
    </source>
</reference>
<dbReference type="Pfam" id="PF12802">
    <property type="entry name" value="MarR_2"/>
    <property type="match status" value="1"/>
</dbReference>
<dbReference type="SMART" id="SM00347">
    <property type="entry name" value="HTH_MARR"/>
    <property type="match status" value="1"/>
</dbReference>
<organism evidence="2 3">
    <name type="scientific">Limosilactobacillus pontis</name>
    <dbReference type="NCBI Taxonomy" id="35787"/>
    <lineage>
        <taxon>Bacteria</taxon>
        <taxon>Bacillati</taxon>
        <taxon>Bacillota</taxon>
        <taxon>Bacilli</taxon>
        <taxon>Lactobacillales</taxon>
        <taxon>Lactobacillaceae</taxon>
        <taxon>Limosilactobacillus</taxon>
    </lineage>
</organism>
<dbReference type="InterPro" id="IPR000835">
    <property type="entry name" value="HTH_MarR-typ"/>
</dbReference>